<reference evidence="2" key="1">
    <citation type="submission" date="2019-06" db="EMBL/GenBank/DDBJ databases">
        <title>Draft genome sequence of the griseofulvin-producing fungus Xylaria cubensis strain G536.</title>
        <authorList>
            <person name="Mead M.E."/>
            <person name="Raja H.A."/>
            <person name="Steenwyk J.L."/>
            <person name="Knowles S.L."/>
            <person name="Oberlies N.H."/>
            <person name="Rokas A."/>
        </authorList>
    </citation>
    <scope>NUCLEOTIDE SEQUENCE [LARGE SCALE GENOMIC DNA]</scope>
    <source>
        <strain evidence="2">G536</strain>
    </source>
</reference>
<evidence type="ECO:0000313" key="2">
    <source>
        <dbReference type="Proteomes" id="UP000319160"/>
    </source>
</evidence>
<protein>
    <submittedName>
        <fullName evidence="1">Uncharacterized protein</fullName>
    </submittedName>
</protein>
<proteinExistence type="predicted"/>
<gene>
    <name evidence="1" type="ORF">FHL15_007189</name>
</gene>
<dbReference type="EMBL" id="VFLP01000041">
    <property type="protein sequence ID" value="TRX91870.1"/>
    <property type="molecule type" value="Genomic_DNA"/>
</dbReference>
<sequence length="76" mass="8557">MQLPVYQSLVGDILYSICKAYLFSDIMFAIIVDSSKHDICNVDLNDLDDLELSGFAKSKSFVYKDPRFAARLETGT</sequence>
<organism evidence="1 2">
    <name type="scientific">Xylaria flabelliformis</name>
    <dbReference type="NCBI Taxonomy" id="2512241"/>
    <lineage>
        <taxon>Eukaryota</taxon>
        <taxon>Fungi</taxon>
        <taxon>Dikarya</taxon>
        <taxon>Ascomycota</taxon>
        <taxon>Pezizomycotina</taxon>
        <taxon>Sordariomycetes</taxon>
        <taxon>Xylariomycetidae</taxon>
        <taxon>Xylariales</taxon>
        <taxon>Xylariaceae</taxon>
        <taxon>Xylaria</taxon>
    </lineage>
</organism>
<dbReference type="Proteomes" id="UP000319160">
    <property type="component" value="Unassembled WGS sequence"/>
</dbReference>
<accession>A0A553HV85</accession>
<evidence type="ECO:0000313" key="1">
    <source>
        <dbReference type="EMBL" id="TRX91870.1"/>
    </source>
</evidence>
<dbReference type="AlphaFoldDB" id="A0A553HV85"/>
<keyword evidence="2" id="KW-1185">Reference proteome</keyword>
<comment type="caution">
    <text evidence="1">The sequence shown here is derived from an EMBL/GenBank/DDBJ whole genome shotgun (WGS) entry which is preliminary data.</text>
</comment>
<name>A0A553HV85_9PEZI</name>